<organism evidence="3 4">
    <name type="scientific">Salipiger abyssi</name>
    <dbReference type="NCBI Taxonomy" id="1250539"/>
    <lineage>
        <taxon>Bacteria</taxon>
        <taxon>Pseudomonadati</taxon>
        <taxon>Pseudomonadota</taxon>
        <taxon>Alphaproteobacteria</taxon>
        <taxon>Rhodobacterales</taxon>
        <taxon>Roseobacteraceae</taxon>
        <taxon>Salipiger</taxon>
    </lineage>
</organism>
<dbReference type="InterPro" id="IPR003959">
    <property type="entry name" value="ATPase_AAA_core"/>
</dbReference>
<proteinExistence type="predicted"/>
<dbReference type="Pfam" id="PF13304">
    <property type="entry name" value="AAA_21"/>
    <property type="match status" value="1"/>
</dbReference>
<dbReference type="InterPro" id="IPR027417">
    <property type="entry name" value="P-loop_NTPase"/>
</dbReference>
<dbReference type="Gene3D" id="3.40.50.300">
    <property type="entry name" value="P-loop containing nucleotide triphosphate hydrolases"/>
    <property type="match status" value="1"/>
</dbReference>
<keyword evidence="1" id="KW-0175">Coiled coil</keyword>
<accession>A0A1P8UNZ6</accession>
<protein>
    <submittedName>
        <fullName evidence="3">Putative AbiEii toxin, Type IV TA system</fullName>
    </submittedName>
</protein>
<dbReference type="GO" id="GO:0005524">
    <property type="term" value="F:ATP binding"/>
    <property type="evidence" value="ECO:0007669"/>
    <property type="project" value="InterPro"/>
</dbReference>
<dbReference type="SUPFAM" id="SSF52540">
    <property type="entry name" value="P-loop containing nucleoside triphosphate hydrolases"/>
    <property type="match status" value="1"/>
</dbReference>
<evidence type="ECO:0000313" key="4">
    <source>
        <dbReference type="Proteomes" id="UP000187059"/>
    </source>
</evidence>
<feature type="domain" description="ATPase AAA-type core" evidence="2">
    <location>
        <begin position="857"/>
        <end position="928"/>
    </location>
</feature>
<name>A0A1P8UNZ6_9RHOB</name>
<dbReference type="InterPro" id="IPR018247">
    <property type="entry name" value="EF_Hand_1_Ca_BS"/>
</dbReference>
<feature type="coiled-coil region" evidence="1">
    <location>
        <begin position="668"/>
        <end position="702"/>
    </location>
</feature>
<dbReference type="AlphaFoldDB" id="A0A1P8UNZ6"/>
<dbReference type="NCBIfam" id="NF045780">
    <property type="entry name" value="TrlF_fam_ATP"/>
    <property type="match status" value="1"/>
</dbReference>
<gene>
    <name evidence="3" type="ORF">Ga0080574_TMP761</name>
</gene>
<reference evidence="3 4" key="1">
    <citation type="submission" date="2016-04" db="EMBL/GenBank/DDBJ databases">
        <title>Deep-sea bacteria in the southern Pacific.</title>
        <authorList>
            <person name="Tang K."/>
        </authorList>
    </citation>
    <scope>NUCLEOTIDE SEQUENCE [LARGE SCALE GENOMIC DNA]</scope>
    <source>
        <strain evidence="3 4">JLT2014</strain>
    </source>
</reference>
<dbReference type="Proteomes" id="UP000187059">
    <property type="component" value="Chromosome"/>
</dbReference>
<sequence length="992" mass="110287">MIGRGSEWHRWDPHIHVPGTVLNDQFGDDEEAWDRYLTGLETSSPKIEVIGATDYYLTGTYEELRRYHDAGRLPDVRMIFPNVEVRLEAAAKRGFINLHLLVSPDDPDHLDQLHRILQRLQFQAYEDTFNCPRPDLIALGKAADPTIKDDKAALKYGATQFKVNFPQLREVLGRSSWAKENILVAVAAGTNDGTSGLQDAADTTTRKEIERFANIIFSSAPSQREFWIGQKGLSKDDLLQAYGGCKPCLHGSDAHEQKKVGQPDQDRFSWIKGGLVFDALRQACIDPEGRAYVGTEPPQTPTPSQVISHVSIENAPWARTPEIPLNPGLVAIIGARGSGKTALADIIASGCDSIDEAAWKAEENNSPSFLTRARDLLDDGTTTLTWGGGATATRRLDGSDANGPAAYHRARYLSQQFVEDLCSAAGASDGLIAEIERVIFDAHQDDDREGAIDFAELRGFRTDRFRQARKREAEAISDISDRVAAEIEKKESLPSLRRQIGEKEALIKGYNSDLAKHVVKGSEQQAERHAEIGRATQTLRSKIQALGTQKRSFIALQDEVASTRSTKAPELLRQAKERHQQSGMKPDEWEEFLLIYKGDVDKSLTSYIEAADKKIEELTGPPVAEPKPGDALIAEGTDLTTLPLNTLQAEATRLEAMLSADKVIRERYAALSKKIAQETSTLNALKDRLKDAEGAAERQKELQTERLDAYERLFEAIIKEQKALADLYAPLMLRLAEASGTLRKLGFSVRRVVDVDAWGEVAEEELLDRRKSGPFQGRRTLIAAADADLRTAWENGTSKEIRDALDDFIKKYQAALLSHAQYSESNTEKYRAWMKQLAHWLFDTSHISVSYEILYDGLDIRKLSPGTRGIVLLLLYLALDDADDRPLIIDQPEENLDPKSVFDELVSLFISAKTKRQVIMVTHNANLVINTDADQVIIADAGSHSSGGLPEITYRGGGLEDSEIRRAVCDILEGGEQAFRERARRVRVKFGR</sequence>
<dbReference type="OrthoDB" id="9791620at2"/>
<dbReference type="PROSITE" id="PS00018">
    <property type="entry name" value="EF_HAND_1"/>
    <property type="match status" value="1"/>
</dbReference>
<evidence type="ECO:0000256" key="1">
    <source>
        <dbReference type="SAM" id="Coils"/>
    </source>
</evidence>
<evidence type="ECO:0000313" key="3">
    <source>
        <dbReference type="EMBL" id="APZ51095.1"/>
    </source>
</evidence>
<dbReference type="KEGG" id="paby:Ga0080574_TMP761"/>
<dbReference type="EMBL" id="CP015093">
    <property type="protein sequence ID" value="APZ51095.1"/>
    <property type="molecule type" value="Genomic_DNA"/>
</dbReference>
<dbReference type="InterPro" id="IPR054787">
    <property type="entry name" value="TrlF_ATPase"/>
</dbReference>
<dbReference type="GO" id="GO:0016887">
    <property type="term" value="F:ATP hydrolysis activity"/>
    <property type="evidence" value="ECO:0007669"/>
    <property type="project" value="InterPro"/>
</dbReference>
<keyword evidence="4" id="KW-1185">Reference proteome</keyword>
<dbReference type="STRING" id="1250539.Ga0080574_TMP761"/>
<evidence type="ECO:0000259" key="2">
    <source>
        <dbReference type="Pfam" id="PF13304"/>
    </source>
</evidence>